<feature type="compositionally biased region" description="Basic residues" evidence="1">
    <location>
        <begin position="1"/>
        <end position="16"/>
    </location>
</feature>
<dbReference type="Proteomes" id="UP000655443">
    <property type="component" value="Unassembled WGS sequence"/>
</dbReference>
<accession>A0A918YEN3</accession>
<evidence type="ECO:0000256" key="1">
    <source>
        <dbReference type="SAM" id="MobiDB-lite"/>
    </source>
</evidence>
<dbReference type="RefSeq" id="WP_189950007.1">
    <property type="nucleotide sequence ID" value="NZ_BMVG01000002.1"/>
</dbReference>
<reference evidence="3" key="2">
    <citation type="submission" date="2020-09" db="EMBL/GenBank/DDBJ databases">
        <authorList>
            <person name="Sun Q."/>
            <person name="Ohkuma M."/>
        </authorList>
    </citation>
    <scope>NUCLEOTIDE SEQUENCE</scope>
    <source>
        <strain evidence="3">JCM 4714</strain>
    </source>
</reference>
<sequence length="202" mass="21630">MAKQRTSRARKKRTARARQTGMSPASRHASHDEQERAASAVRSAVPMERKKKVGTVLCGVLAVGLFAVTVYLAGSAVGHLGLIGRQLGLRIKDCEVTSSSTPRGGGRPDVSYACSGEVASGGTPRRITAYGFTYYPLTLDPVKVSQEPWGTWVPVDHGAWNQVGRAVSPLVPLGFTYLFAKGTLTGYRRWRDSGRLLAGASA</sequence>
<name>A0A918YEN3_9ACTN</name>
<gene>
    <name evidence="3" type="ORF">GCM10010339_16870</name>
</gene>
<reference evidence="3" key="1">
    <citation type="journal article" date="2014" name="Int. J. Syst. Evol. Microbiol.">
        <title>Complete genome sequence of Corynebacterium casei LMG S-19264T (=DSM 44701T), isolated from a smear-ripened cheese.</title>
        <authorList>
            <consortium name="US DOE Joint Genome Institute (JGI-PGF)"/>
            <person name="Walter F."/>
            <person name="Albersmeier A."/>
            <person name="Kalinowski J."/>
            <person name="Ruckert C."/>
        </authorList>
    </citation>
    <scope>NUCLEOTIDE SEQUENCE</scope>
    <source>
        <strain evidence="3">JCM 4714</strain>
    </source>
</reference>
<evidence type="ECO:0000313" key="3">
    <source>
        <dbReference type="EMBL" id="GHE00681.1"/>
    </source>
</evidence>
<feature type="region of interest" description="Disordered" evidence="1">
    <location>
        <begin position="1"/>
        <end position="43"/>
    </location>
</feature>
<organism evidence="3 4">
    <name type="scientific">Streptomyces alanosinicus</name>
    <dbReference type="NCBI Taxonomy" id="68171"/>
    <lineage>
        <taxon>Bacteria</taxon>
        <taxon>Bacillati</taxon>
        <taxon>Actinomycetota</taxon>
        <taxon>Actinomycetes</taxon>
        <taxon>Kitasatosporales</taxon>
        <taxon>Streptomycetaceae</taxon>
        <taxon>Streptomyces</taxon>
    </lineage>
</organism>
<comment type="caution">
    <text evidence="3">The sequence shown here is derived from an EMBL/GenBank/DDBJ whole genome shotgun (WGS) entry which is preliminary data.</text>
</comment>
<feature type="transmembrane region" description="Helical" evidence="2">
    <location>
        <begin position="53"/>
        <end position="73"/>
    </location>
</feature>
<proteinExistence type="predicted"/>
<dbReference type="AlphaFoldDB" id="A0A918YEN3"/>
<keyword evidence="2" id="KW-0812">Transmembrane</keyword>
<keyword evidence="2" id="KW-0472">Membrane</keyword>
<keyword evidence="4" id="KW-1185">Reference proteome</keyword>
<protein>
    <submittedName>
        <fullName evidence="3">Uncharacterized protein</fullName>
    </submittedName>
</protein>
<keyword evidence="2" id="KW-1133">Transmembrane helix</keyword>
<dbReference type="EMBL" id="BMVG01000002">
    <property type="protein sequence ID" value="GHE00681.1"/>
    <property type="molecule type" value="Genomic_DNA"/>
</dbReference>
<evidence type="ECO:0000256" key="2">
    <source>
        <dbReference type="SAM" id="Phobius"/>
    </source>
</evidence>
<evidence type="ECO:0000313" key="4">
    <source>
        <dbReference type="Proteomes" id="UP000655443"/>
    </source>
</evidence>